<dbReference type="GeneID" id="106820319"/>
<dbReference type="InterPro" id="IPR035964">
    <property type="entry name" value="I/LWEQ_dom_sf"/>
</dbReference>
<feature type="non-terminal residue" evidence="3">
    <location>
        <position position="1"/>
    </location>
</feature>
<protein>
    <submittedName>
        <fullName evidence="3">Talin-2-like</fullName>
    </submittedName>
</protein>
<dbReference type="SUPFAM" id="SSF109885">
    <property type="entry name" value="I/LWEQ domain"/>
    <property type="match status" value="1"/>
</dbReference>
<feature type="non-terminal residue" evidence="3">
    <location>
        <position position="144"/>
    </location>
</feature>
<feature type="domain" description="Talin R4" evidence="1">
    <location>
        <begin position="40"/>
        <end position="132"/>
    </location>
</feature>
<accession>A0ABM1F7A8</accession>
<evidence type="ECO:0000313" key="2">
    <source>
        <dbReference type="Proteomes" id="UP000695022"/>
    </source>
</evidence>
<name>A0ABM1F7A8_PRICU</name>
<dbReference type="PANTHER" id="PTHR19981">
    <property type="entry name" value="TALIN"/>
    <property type="match status" value="1"/>
</dbReference>
<reference evidence="3" key="1">
    <citation type="submission" date="2025-08" db="UniProtKB">
        <authorList>
            <consortium name="RefSeq"/>
        </authorList>
    </citation>
    <scope>IDENTIFICATION</scope>
</reference>
<gene>
    <name evidence="3" type="primary">LOC106820319</name>
</gene>
<organism evidence="2 3">
    <name type="scientific">Priapulus caudatus</name>
    <name type="common">Priapulid worm</name>
    <dbReference type="NCBI Taxonomy" id="37621"/>
    <lineage>
        <taxon>Eukaryota</taxon>
        <taxon>Metazoa</taxon>
        <taxon>Ecdysozoa</taxon>
        <taxon>Scalidophora</taxon>
        <taxon>Priapulida</taxon>
        <taxon>Priapulimorpha</taxon>
        <taxon>Priapulimorphida</taxon>
        <taxon>Priapulidae</taxon>
        <taxon>Priapulus</taxon>
    </lineage>
</organism>
<dbReference type="Proteomes" id="UP000695022">
    <property type="component" value="Unplaced"/>
</dbReference>
<dbReference type="InterPro" id="IPR049108">
    <property type="entry name" value="Talin_R4"/>
</dbReference>
<sequence>EVCDDEQLQGDLNAAATAVTKALNDLLQHVKRSSQPPKASQHDDAGTEADALLALAKAVANATAQLVLNAKNVAGGCDDSSDQNRVIGSATQCALATSELVACAKVVAPTINSPACQEQLVESAKHVARSVEGIVTTSKVSERC</sequence>
<keyword evidence="2" id="KW-1185">Reference proteome</keyword>
<dbReference type="PANTHER" id="PTHR19981:SF1">
    <property type="entry name" value="RHEA, ISOFORM B"/>
    <property type="match status" value="1"/>
</dbReference>
<dbReference type="Pfam" id="PF21692">
    <property type="entry name" value="Talin_R4"/>
    <property type="match status" value="1"/>
</dbReference>
<dbReference type="RefSeq" id="XP_014680329.1">
    <property type="nucleotide sequence ID" value="XM_014824843.1"/>
</dbReference>
<evidence type="ECO:0000313" key="3">
    <source>
        <dbReference type="RefSeq" id="XP_014680329.1"/>
    </source>
</evidence>
<evidence type="ECO:0000259" key="1">
    <source>
        <dbReference type="Pfam" id="PF21692"/>
    </source>
</evidence>
<proteinExistence type="predicted"/>
<dbReference type="Gene3D" id="1.20.120.230">
    <property type="entry name" value="Alpha-catenin/vinculin-like"/>
    <property type="match status" value="2"/>
</dbReference>